<feature type="region of interest" description="Disordered" evidence="1">
    <location>
        <begin position="32"/>
        <end position="72"/>
    </location>
</feature>
<evidence type="ECO:0008006" key="4">
    <source>
        <dbReference type="Google" id="ProtNLM"/>
    </source>
</evidence>
<proteinExistence type="predicted"/>
<reference evidence="2 3" key="1">
    <citation type="submission" date="2021-10" db="EMBL/GenBank/DDBJ databases">
        <title>Anaerobic single-cell dispensing facilitates the cultivation of human gut bacteria.</title>
        <authorList>
            <person name="Afrizal A."/>
        </authorList>
    </citation>
    <scope>NUCLEOTIDE SEQUENCE [LARGE SCALE GENOMIC DNA]</scope>
    <source>
        <strain evidence="2 3">CLA-AA-H276</strain>
    </source>
</reference>
<organism evidence="2 3">
    <name type="scientific">Hominiventricola filiformis</name>
    <dbReference type="NCBI Taxonomy" id="2885352"/>
    <lineage>
        <taxon>Bacteria</taxon>
        <taxon>Bacillati</taxon>
        <taxon>Bacillota</taxon>
        <taxon>Clostridia</taxon>
        <taxon>Lachnospirales</taxon>
        <taxon>Lachnospiraceae</taxon>
        <taxon>Hominiventricola</taxon>
    </lineage>
</organism>
<dbReference type="Proteomes" id="UP001198220">
    <property type="component" value="Unassembled WGS sequence"/>
</dbReference>
<dbReference type="RefSeq" id="WP_308459045.1">
    <property type="nucleotide sequence ID" value="NZ_JAJEPS010000004.1"/>
</dbReference>
<evidence type="ECO:0000256" key="1">
    <source>
        <dbReference type="SAM" id="MobiDB-lite"/>
    </source>
</evidence>
<dbReference type="AlphaFoldDB" id="A0AAE3A435"/>
<gene>
    <name evidence="2" type="ORF">LKD36_05775</name>
</gene>
<keyword evidence="3" id="KW-1185">Reference proteome</keyword>
<dbReference type="EMBL" id="JAJEPS010000004">
    <property type="protein sequence ID" value="MCC2125687.1"/>
    <property type="molecule type" value="Genomic_DNA"/>
</dbReference>
<comment type="caution">
    <text evidence="2">The sequence shown here is derived from an EMBL/GenBank/DDBJ whole genome shotgun (WGS) entry which is preliminary data.</text>
</comment>
<protein>
    <recommendedName>
        <fullName evidence="4">Bypass of forespore C C-terminal domain-containing protein</fullName>
    </recommendedName>
</protein>
<accession>A0AAE3A435</accession>
<name>A0AAE3A435_9FIRM</name>
<evidence type="ECO:0000313" key="3">
    <source>
        <dbReference type="Proteomes" id="UP001198220"/>
    </source>
</evidence>
<evidence type="ECO:0000313" key="2">
    <source>
        <dbReference type="EMBL" id="MCC2125687.1"/>
    </source>
</evidence>
<sequence>MSRRTMLVTLAAVVAILLAVMLVFLANSDSGISPEDRKGTEFVEQTEGGAGEEQFPAADPVPEEGAEGTVSRENENYEFVLRNYHNYVTVYTLPEDTLYEYTDVILDVLPEETKEEIRQGKYLRNEEELYNFLENYTS</sequence>